<protein>
    <submittedName>
        <fullName evidence="1">Uncharacterized protein</fullName>
    </submittedName>
</protein>
<dbReference type="EMBL" id="WEIO01000001">
    <property type="protein sequence ID" value="KAB7709062.1"/>
    <property type="molecule type" value="Genomic_DNA"/>
</dbReference>
<accession>A0A6I1FQR5</accession>
<name>A0A6I1FQR5_9BACI</name>
<evidence type="ECO:0000313" key="2">
    <source>
        <dbReference type="Proteomes" id="UP000429595"/>
    </source>
</evidence>
<keyword evidence="2" id="KW-1185">Reference proteome</keyword>
<dbReference type="AlphaFoldDB" id="A0A6I1FQR5"/>
<organism evidence="1 2">
    <name type="scientific">Bacillus aerolatus</name>
    <dbReference type="NCBI Taxonomy" id="2653354"/>
    <lineage>
        <taxon>Bacteria</taxon>
        <taxon>Bacillati</taxon>
        <taxon>Bacillota</taxon>
        <taxon>Bacilli</taxon>
        <taxon>Bacillales</taxon>
        <taxon>Bacillaceae</taxon>
        <taxon>Bacillus</taxon>
    </lineage>
</organism>
<gene>
    <name evidence="1" type="ORF">F9802_02750</name>
</gene>
<dbReference type="Proteomes" id="UP000429595">
    <property type="component" value="Unassembled WGS sequence"/>
</dbReference>
<comment type="caution">
    <text evidence="1">The sequence shown here is derived from an EMBL/GenBank/DDBJ whole genome shotgun (WGS) entry which is preliminary data.</text>
</comment>
<proteinExistence type="predicted"/>
<evidence type="ECO:0000313" key="1">
    <source>
        <dbReference type="EMBL" id="KAB7709062.1"/>
    </source>
</evidence>
<sequence>MIVTGPDPYNFEKTKPINGTISIKVNDKGDRGSSLQNIDELTVEAKFSTDKSGYEVIITEPMVNHINGRDPTWFGVVYNQPMHGDTKTGTSHLPEMEPDIALWGWADVYKDGKLIESRAPAHVKVMEKMPLKGVTMQVGVENQSLSNTTDGYLHIH</sequence>
<dbReference type="RefSeq" id="WP_152149588.1">
    <property type="nucleotide sequence ID" value="NZ_WEIO01000001.1"/>
</dbReference>
<reference evidence="1 2" key="1">
    <citation type="submission" date="2019-10" db="EMBL/GenBank/DDBJ databases">
        <title>Bacillus aerolatum sp. nov., isolated from bioaerosol of sport playgrounds.</title>
        <authorList>
            <person name="Chen P."/>
            <person name="Zhang G."/>
        </authorList>
    </citation>
    <scope>NUCLEOTIDE SEQUENCE [LARGE SCALE GENOMIC DNA]</scope>
    <source>
        <strain evidence="1 2">CX253</strain>
    </source>
</reference>